<organism evidence="2 3">
    <name type="scientific">Gemmata massiliana</name>
    <dbReference type="NCBI Taxonomy" id="1210884"/>
    <lineage>
        <taxon>Bacteria</taxon>
        <taxon>Pseudomonadati</taxon>
        <taxon>Planctomycetota</taxon>
        <taxon>Planctomycetia</taxon>
        <taxon>Gemmatales</taxon>
        <taxon>Gemmataceae</taxon>
        <taxon>Gemmata</taxon>
    </lineage>
</organism>
<name>A0A6P2D0I4_9BACT</name>
<keyword evidence="3" id="KW-1185">Reference proteome</keyword>
<evidence type="ECO:0000313" key="3">
    <source>
        <dbReference type="Proteomes" id="UP000464178"/>
    </source>
</evidence>
<dbReference type="Proteomes" id="UP000464178">
    <property type="component" value="Chromosome"/>
</dbReference>
<sequence length="78" mass="8738">MGSPACRRRADAATLLALVRDHWRIENQLHYVRDVTLGEDACARAPPRATPWFTCCPGFGPRATPRPSSDSKYTPNKR</sequence>
<proteinExistence type="predicted"/>
<feature type="region of interest" description="Disordered" evidence="1">
    <location>
        <begin position="59"/>
        <end position="78"/>
    </location>
</feature>
<dbReference type="EMBL" id="LR593886">
    <property type="protein sequence ID" value="VTR93875.1"/>
    <property type="molecule type" value="Genomic_DNA"/>
</dbReference>
<reference evidence="2 3" key="1">
    <citation type="submission" date="2019-05" db="EMBL/GenBank/DDBJ databases">
        <authorList>
            <consortium name="Science for Life Laboratories"/>
        </authorList>
    </citation>
    <scope>NUCLEOTIDE SEQUENCE [LARGE SCALE GENOMIC DNA]</scope>
    <source>
        <strain evidence="2">Soil9</strain>
    </source>
</reference>
<evidence type="ECO:0000313" key="2">
    <source>
        <dbReference type="EMBL" id="VTR93875.1"/>
    </source>
</evidence>
<feature type="compositionally biased region" description="Polar residues" evidence="1">
    <location>
        <begin position="66"/>
        <end position="78"/>
    </location>
</feature>
<dbReference type="KEGG" id="gms:SOIL9_38390"/>
<protein>
    <submittedName>
        <fullName evidence="2">Transposase</fullName>
    </submittedName>
</protein>
<dbReference type="RefSeq" id="WP_162665778.1">
    <property type="nucleotide sequence ID" value="NZ_LR593886.1"/>
</dbReference>
<evidence type="ECO:0000256" key="1">
    <source>
        <dbReference type="SAM" id="MobiDB-lite"/>
    </source>
</evidence>
<gene>
    <name evidence="2" type="ORF">SOIL9_38390</name>
</gene>
<accession>A0A6P2D0I4</accession>
<dbReference type="AlphaFoldDB" id="A0A6P2D0I4"/>